<gene>
    <name evidence="2" type="ORF">NEOCIP111885_00232</name>
</gene>
<protein>
    <recommendedName>
        <fullName evidence="1">Glucose/Sorbosone dehydrogenase domain-containing protein</fullName>
    </recommendedName>
</protein>
<evidence type="ECO:0000259" key="1">
    <source>
        <dbReference type="Pfam" id="PF07995"/>
    </source>
</evidence>
<evidence type="ECO:0000313" key="2">
    <source>
        <dbReference type="EMBL" id="CAG9606544.1"/>
    </source>
</evidence>
<dbReference type="InterPro" id="IPR011042">
    <property type="entry name" value="6-blade_b-propeller_TolB-like"/>
</dbReference>
<dbReference type="EMBL" id="CAKJTG010000001">
    <property type="protein sequence ID" value="CAG9606544.1"/>
    <property type="molecule type" value="Genomic_DNA"/>
</dbReference>
<dbReference type="Proteomes" id="UP000789845">
    <property type="component" value="Unassembled WGS sequence"/>
</dbReference>
<dbReference type="InterPro" id="IPR012938">
    <property type="entry name" value="Glc/Sorbosone_DH"/>
</dbReference>
<dbReference type="PANTHER" id="PTHR19328">
    <property type="entry name" value="HEDGEHOG-INTERACTING PROTEIN"/>
    <property type="match status" value="1"/>
</dbReference>
<evidence type="ECO:0000313" key="3">
    <source>
        <dbReference type="Proteomes" id="UP000789845"/>
    </source>
</evidence>
<name>A0A9C7G619_9BACI</name>
<dbReference type="Pfam" id="PF07995">
    <property type="entry name" value="GSDH"/>
    <property type="match status" value="1"/>
</dbReference>
<reference evidence="2" key="1">
    <citation type="submission" date="2021-10" db="EMBL/GenBank/DDBJ databases">
        <authorList>
            <person name="Criscuolo A."/>
        </authorList>
    </citation>
    <scope>NUCLEOTIDE SEQUENCE</scope>
    <source>
        <strain evidence="2">CIP111885</strain>
    </source>
</reference>
<dbReference type="AlphaFoldDB" id="A0A9C7G619"/>
<dbReference type="SUPFAM" id="SSF50952">
    <property type="entry name" value="Soluble quinoprotein glucose dehydrogenase"/>
    <property type="match status" value="1"/>
</dbReference>
<feature type="domain" description="Glucose/Sorbosone dehydrogenase" evidence="1">
    <location>
        <begin position="78"/>
        <end position="367"/>
    </location>
</feature>
<sequence>MILFWGGILKRLLIFCVLGLALTVGVWSAVDLIDDNEATDSSRDQSPYGQDAKEVMKKAVEVSVSDDGNVNANHLYIPWTVNKNGSLFFLSQREGSVIQINGDLGLVDVQDVKVSKEIYHKGEGGFLGFTLAPDFADSKRAYAYHSYQKNGKTLNRIVSLKLADNIWKEDGVLLENIPGGAANSGGRIKIGPDGMLYATTGDVGVKNNAQNLNSLAGKILRMTTSGEIPTDNPFKDSYVYSYGHRNPQGLAWDDKGNLYSSEHGEAGHDEINLIQAGKNYGWPKIQGDMEAAGMVKPLIQSGDSTWAPSGMAFHDGNLYVASLAGKKIFTYDVASQELSEFFTEAGRLRDVLVDENELYTITSNRDNRGNPTDKDDRLIQMSLSKKASTN</sequence>
<accession>A0A9C7G619</accession>
<dbReference type="InterPro" id="IPR011041">
    <property type="entry name" value="Quinoprot_gluc/sorb_DH_b-prop"/>
</dbReference>
<dbReference type="SUPFAM" id="SSF63825">
    <property type="entry name" value="YWTD domain"/>
    <property type="match status" value="1"/>
</dbReference>
<proteinExistence type="predicted"/>
<organism evidence="2 3">
    <name type="scientific">Pseudoneobacillus rhizosphaerae</name>
    <dbReference type="NCBI Taxonomy" id="2880968"/>
    <lineage>
        <taxon>Bacteria</taxon>
        <taxon>Bacillati</taxon>
        <taxon>Bacillota</taxon>
        <taxon>Bacilli</taxon>
        <taxon>Bacillales</taxon>
        <taxon>Bacillaceae</taxon>
        <taxon>Pseudoneobacillus</taxon>
    </lineage>
</organism>
<comment type="caution">
    <text evidence="2">The sequence shown here is derived from an EMBL/GenBank/DDBJ whole genome shotgun (WGS) entry which is preliminary data.</text>
</comment>
<dbReference type="Gene3D" id="2.120.10.30">
    <property type="entry name" value="TolB, C-terminal domain"/>
    <property type="match status" value="1"/>
</dbReference>
<keyword evidence="3" id="KW-1185">Reference proteome</keyword>
<dbReference type="PANTHER" id="PTHR19328:SF13">
    <property type="entry name" value="HIPL1 PROTEIN"/>
    <property type="match status" value="1"/>
</dbReference>